<reference evidence="1" key="1">
    <citation type="submission" date="2014-09" db="EMBL/GenBank/DDBJ databases">
        <authorList>
            <person name="Magalhaes I.L.F."/>
            <person name="Oliveira U."/>
            <person name="Santos F.R."/>
            <person name="Vidigal T.H.D.A."/>
            <person name="Brescovit A.D."/>
            <person name="Santos A.J."/>
        </authorList>
    </citation>
    <scope>NUCLEOTIDE SEQUENCE</scope>
    <source>
        <tissue evidence="1">Shoot tissue taken approximately 20 cm above the soil surface</tissue>
    </source>
</reference>
<reference evidence="1" key="2">
    <citation type="journal article" date="2015" name="Data Brief">
        <title>Shoot transcriptome of the giant reed, Arundo donax.</title>
        <authorList>
            <person name="Barrero R.A."/>
            <person name="Guerrero F.D."/>
            <person name="Moolhuijzen P."/>
            <person name="Goolsby J.A."/>
            <person name="Tidwell J."/>
            <person name="Bellgard S.E."/>
            <person name="Bellgard M.I."/>
        </authorList>
    </citation>
    <scope>NUCLEOTIDE SEQUENCE</scope>
    <source>
        <tissue evidence="1">Shoot tissue taken approximately 20 cm above the soil surface</tissue>
    </source>
</reference>
<dbReference type="AlphaFoldDB" id="A0A0A9C7Q1"/>
<name>A0A0A9C7Q1_ARUDO</name>
<organism evidence="1">
    <name type="scientific">Arundo donax</name>
    <name type="common">Giant reed</name>
    <name type="synonym">Donax arundinaceus</name>
    <dbReference type="NCBI Taxonomy" id="35708"/>
    <lineage>
        <taxon>Eukaryota</taxon>
        <taxon>Viridiplantae</taxon>
        <taxon>Streptophyta</taxon>
        <taxon>Embryophyta</taxon>
        <taxon>Tracheophyta</taxon>
        <taxon>Spermatophyta</taxon>
        <taxon>Magnoliopsida</taxon>
        <taxon>Liliopsida</taxon>
        <taxon>Poales</taxon>
        <taxon>Poaceae</taxon>
        <taxon>PACMAD clade</taxon>
        <taxon>Arundinoideae</taxon>
        <taxon>Arundineae</taxon>
        <taxon>Arundo</taxon>
    </lineage>
</organism>
<proteinExistence type="predicted"/>
<protein>
    <submittedName>
        <fullName evidence="1">Uncharacterized protein</fullName>
    </submittedName>
</protein>
<dbReference type="EMBL" id="GBRH01230358">
    <property type="protein sequence ID" value="JAD67537.1"/>
    <property type="molecule type" value="Transcribed_RNA"/>
</dbReference>
<evidence type="ECO:0000313" key="1">
    <source>
        <dbReference type="EMBL" id="JAD67537.1"/>
    </source>
</evidence>
<accession>A0A0A9C7Q1</accession>
<sequence>MFVCLVPCIRFGYHFQSVSTRKVIGELLIQPFKRFTRLSLCLKIEVYMRIYHTTISNEM</sequence>